<dbReference type="EC" id="6.3.5.2" evidence="9"/>
<dbReference type="PRINTS" id="PR00097">
    <property type="entry name" value="ANTSNTHASEII"/>
</dbReference>
<dbReference type="PANTHER" id="PTHR11922:SF2">
    <property type="entry name" value="GMP SYNTHASE [GLUTAMINE-HYDROLYZING]"/>
    <property type="match status" value="1"/>
</dbReference>
<dbReference type="PRINTS" id="PR00099">
    <property type="entry name" value="CPSGATASE"/>
</dbReference>
<comment type="subunit">
    <text evidence="9">Homodimer.</text>
</comment>
<proteinExistence type="inferred from homology"/>
<dbReference type="NCBIfam" id="TIGR00884">
    <property type="entry name" value="guaA_Cterm"/>
    <property type="match status" value="1"/>
</dbReference>
<keyword evidence="8 9" id="KW-0315">Glutamine amidotransferase</keyword>
<dbReference type="SUPFAM" id="SSF52317">
    <property type="entry name" value="Class I glutamine amidotransferase-like"/>
    <property type="match status" value="1"/>
</dbReference>
<dbReference type="GO" id="GO:0003922">
    <property type="term" value="F:GMP synthase (glutamine-hydrolyzing) activity"/>
    <property type="evidence" value="ECO:0007669"/>
    <property type="project" value="UniProtKB-EC"/>
</dbReference>
<dbReference type="Gene3D" id="3.40.50.880">
    <property type="match status" value="1"/>
</dbReference>
<evidence type="ECO:0000256" key="3">
    <source>
        <dbReference type="ARBA" id="ARBA00022598"/>
    </source>
</evidence>
<evidence type="ECO:0000256" key="1">
    <source>
        <dbReference type="ARBA" id="ARBA00002332"/>
    </source>
</evidence>
<dbReference type="Gene3D" id="3.30.300.10">
    <property type="match status" value="1"/>
</dbReference>
<protein>
    <recommendedName>
        <fullName evidence="9">GMP synthase [glutamine-hydrolyzing]</fullName>
        <ecNumber evidence="9">6.3.5.2</ecNumber>
    </recommendedName>
    <alternativeName>
        <fullName evidence="9">GMP synthetase</fullName>
    </alternativeName>
    <alternativeName>
        <fullName evidence="9">Glutamine amidotransferase</fullName>
    </alternativeName>
</protein>
<feature type="active site" evidence="9">
    <location>
        <position position="198"/>
    </location>
</feature>
<dbReference type="Pfam" id="PF00117">
    <property type="entry name" value="GATase"/>
    <property type="match status" value="1"/>
</dbReference>
<dbReference type="HAMAP" id="MF_00344">
    <property type="entry name" value="GMP_synthase"/>
    <property type="match status" value="1"/>
</dbReference>
<feature type="domain" description="GMPS ATP-PPase" evidence="11">
    <location>
        <begin position="223"/>
        <end position="412"/>
    </location>
</feature>
<name>A0ABZ1BRH0_9FIRM</name>
<evidence type="ECO:0000256" key="2">
    <source>
        <dbReference type="ARBA" id="ARBA00005153"/>
    </source>
</evidence>
<dbReference type="InterPro" id="IPR001674">
    <property type="entry name" value="GMP_synth_C"/>
</dbReference>
<reference evidence="13" key="1">
    <citation type="submission" date="2023-12" db="EMBL/GenBank/DDBJ databases">
        <title>Novel isolates from deep terrestrial aquifers shed light on the physiology and ecology of the class Limnochordia.</title>
        <authorList>
            <person name="Karnachuk O.V."/>
            <person name="Lukina A.P."/>
            <person name="Avakyan M.R."/>
            <person name="Kadnikov V."/>
            <person name="Begmatov S."/>
            <person name="Beletsky A.V."/>
            <person name="Mardanov A.V."/>
            <person name="Ravin N.V."/>
        </authorList>
    </citation>
    <scope>NUCLEOTIDE SEQUENCE [LARGE SCALE GENOMIC DNA]</scope>
    <source>
        <strain evidence="13">LN</strain>
    </source>
</reference>
<dbReference type="PROSITE" id="PS51553">
    <property type="entry name" value="GMPS_ATP_PPASE"/>
    <property type="match status" value="1"/>
</dbReference>
<evidence type="ECO:0000256" key="9">
    <source>
        <dbReference type="HAMAP-Rule" id="MF_00344"/>
    </source>
</evidence>
<dbReference type="SUPFAM" id="SSF52402">
    <property type="entry name" value="Adenine nucleotide alpha hydrolases-like"/>
    <property type="match status" value="1"/>
</dbReference>
<dbReference type="CDD" id="cd01997">
    <property type="entry name" value="GMP_synthase_C"/>
    <property type="match status" value="1"/>
</dbReference>
<organism evidence="12 13">
    <name type="scientific">Geochorda subterranea</name>
    <dbReference type="NCBI Taxonomy" id="3109564"/>
    <lineage>
        <taxon>Bacteria</taxon>
        <taxon>Bacillati</taxon>
        <taxon>Bacillota</taxon>
        <taxon>Limnochordia</taxon>
        <taxon>Limnochordales</taxon>
        <taxon>Geochordaceae</taxon>
        <taxon>Geochorda</taxon>
    </lineage>
</organism>
<keyword evidence="13" id="KW-1185">Reference proteome</keyword>
<keyword evidence="4 9" id="KW-0547">Nucleotide-binding</keyword>
<evidence type="ECO:0000256" key="5">
    <source>
        <dbReference type="ARBA" id="ARBA00022749"/>
    </source>
</evidence>
<dbReference type="Proteomes" id="UP001333102">
    <property type="component" value="Chromosome"/>
</dbReference>
<dbReference type="Gene3D" id="3.40.50.620">
    <property type="entry name" value="HUPs"/>
    <property type="match status" value="1"/>
</dbReference>
<dbReference type="InterPro" id="IPR004739">
    <property type="entry name" value="GMP_synth_GATase"/>
</dbReference>
<dbReference type="NCBIfam" id="TIGR00888">
    <property type="entry name" value="guaA_Nterm"/>
    <property type="match status" value="1"/>
</dbReference>
<keyword evidence="6 9" id="KW-0658">Purine biosynthesis</keyword>
<feature type="active site" description="Nucleophile" evidence="9">
    <location>
        <position position="100"/>
    </location>
</feature>
<keyword evidence="5 9" id="KW-0332">GMP biosynthesis</keyword>
<feature type="binding site" evidence="10">
    <location>
        <begin position="250"/>
        <end position="256"/>
    </location>
    <ligand>
        <name>ATP</name>
        <dbReference type="ChEBI" id="CHEBI:30616"/>
    </ligand>
</feature>
<comment type="pathway">
    <text evidence="2 9">Purine metabolism; GMP biosynthesis; GMP from XMP (L-Gln route): step 1/1.</text>
</comment>
<dbReference type="InterPro" id="IPR014729">
    <property type="entry name" value="Rossmann-like_a/b/a_fold"/>
</dbReference>
<comment type="function">
    <text evidence="1 9">Catalyzes the synthesis of GMP from XMP.</text>
</comment>
<evidence type="ECO:0000259" key="11">
    <source>
        <dbReference type="PROSITE" id="PS51553"/>
    </source>
</evidence>
<dbReference type="InterPro" id="IPR022955">
    <property type="entry name" value="GMP_synthase"/>
</dbReference>
<evidence type="ECO:0000256" key="6">
    <source>
        <dbReference type="ARBA" id="ARBA00022755"/>
    </source>
</evidence>
<dbReference type="EMBL" id="CP141614">
    <property type="protein sequence ID" value="WRP15399.1"/>
    <property type="molecule type" value="Genomic_DNA"/>
</dbReference>
<sequence length="537" mass="58099">MSGPSVSAEVVTVDPGGLAGAEPVLVLDLGAQYALLIARRIRELGVYCEVVPGDLPAQALLERRPRALVLSGGPSSVYAPGAPGVDPELWSAGVPVLGICYGMQLMAQALGGEVRRGDRQEFGRSELELLGAPDGSSSGRLFDGVGRPGDRLVCWMSHGDVVVEPPPGFRSVARTAVSPVAAMEHEQRPLFGVQFHPEVAHTPFGTALLRHFLYDLAGVSGGWDPRDFGRRAVDALRQQLPEGRAVVALSGGVDSATAAALVHRALGDRLTAIFVDHGLMRQGEPDFVRRELGERLGMPLIAVDAGARFLQALRGVRDPERKRRIIGQEFIRVFEETAGALPDVRYLVQGTLYPDVVESGGGKTATIKSHHNVGGLPERMGLRLVEPLRFLFKDEVRALARELGLPDRIVDRHPFPGPGLAVRIVGEVTPEALETVRACDAIVVEEVERAGLAREVWQAFAVWTGSYSVGVKGDARLYGPVVAVRCVQSHDGMTADWVRLPYELLDRISHRITNEVPYVSRVVYDISPKPPATIEWE</sequence>
<evidence type="ECO:0000256" key="10">
    <source>
        <dbReference type="PROSITE-ProRule" id="PRU00886"/>
    </source>
</evidence>
<dbReference type="NCBIfam" id="NF000848">
    <property type="entry name" value="PRK00074.1"/>
    <property type="match status" value="1"/>
</dbReference>
<dbReference type="RefSeq" id="WP_324669802.1">
    <property type="nucleotide sequence ID" value="NZ_CP141614.1"/>
</dbReference>
<dbReference type="InterPro" id="IPR017926">
    <property type="entry name" value="GATASE"/>
</dbReference>
<dbReference type="PRINTS" id="PR00096">
    <property type="entry name" value="GATASE"/>
</dbReference>
<dbReference type="InterPro" id="IPR029062">
    <property type="entry name" value="Class_I_gatase-like"/>
</dbReference>
<evidence type="ECO:0000256" key="4">
    <source>
        <dbReference type="ARBA" id="ARBA00022741"/>
    </source>
</evidence>
<dbReference type="PROSITE" id="PS51273">
    <property type="entry name" value="GATASE_TYPE_1"/>
    <property type="match status" value="1"/>
</dbReference>
<gene>
    <name evidence="9 12" type="primary">guaA</name>
    <name evidence="12" type="ORF">VLY81_04330</name>
</gene>
<dbReference type="InterPro" id="IPR025777">
    <property type="entry name" value="GMPS_ATP_PPase_dom"/>
</dbReference>
<keyword evidence="3 9" id="KW-0436">Ligase</keyword>
<dbReference type="PANTHER" id="PTHR11922">
    <property type="entry name" value="GMP SYNTHASE-RELATED"/>
    <property type="match status" value="1"/>
</dbReference>
<accession>A0ABZ1BRH0</accession>
<evidence type="ECO:0000256" key="8">
    <source>
        <dbReference type="ARBA" id="ARBA00022962"/>
    </source>
</evidence>
<dbReference type="Pfam" id="PF00958">
    <property type="entry name" value="GMP_synt_C"/>
    <property type="match status" value="1"/>
</dbReference>
<evidence type="ECO:0000256" key="7">
    <source>
        <dbReference type="ARBA" id="ARBA00022840"/>
    </source>
</evidence>
<comment type="catalytic activity">
    <reaction evidence="9">
        <text>XMP + L-glutamine + ATP + H2O = GMP + L-glutamate + AMP + diphosphate + 2 H(+)</text>
        <dbReference type="Rhea" id="RHEA:11680"/>
        <dbReference type="ChEBI" id="CHEBI:15377"/>
        <dbReference type="ChEBI" id="CHEBI:15378"/>
        <dbReference type="ChEBI" id="CHEBI:29985"/>
        <dbReference type="ChEBI" id="CHEBI:30616"/>
        <dbReference type="ChEBI" id="CHEBI:33019"/>
        <dbReference type="ChEBI" id="CHEBI:57464"/>
        <dbReference type="ChEBI" id="CHEBI:58115"/>
        <dbReference type="ChEBI" id="CHEBI:58359"/>
        <dbReference type="ChEBI" id="CHEBI:456215"/>
        <dbReference type="EC" id="6.3.5.2"/>
    </reaction>
</comment>
<dbReference type="SUPFAM" id="SSF54810">
    <property type="entry name" value="GMP synthetase C-terminal dimerisation domain"/>
    <property type="match status" value="1"/>
</dbReference>
<evidence type="ECO:0000313" key="12">
    <source>
        <dbReference type="EMBL" id="WRP15399.1"/>
    </source>
</evidence>
<feature type="active site" evidence="9">
    <location>
        <position position="196"/>
    </location>
</feature>
<dbReference type="CDD" id="cd01742">
    <property type="entry name" value="GATase1_GMP_Synthase"/>
    <property type="match status" value="1"/>
</dbReference>
<keyword evidence="7 9" id="KW-0067">ATP-binding</keyword>
<evidence type="ECO:0000313" key="13">
    <source>
        <dbReference type="Proteomes" id="UP001333102"/>
    </source>
</evidence>